<reference evidence="2 3" key="1">
    <citation type="submission" date="2019-10" db="EMBL/GenBank/DDBJ databases">
        <title>Prolixibacter strains distinguished by the presence of nitrate reductase genes were adept at nitrate-dependent anaerobic corrosion of metallic iron and carbon steel.</title>
        <authorList>
            <person name="Iino T."/>
            <person name="Shono N."/>
            <person name="Ito K."/>
            <person name="Nakamura R."/>
            <person name="Sueoka K."/>
            <person name="Harayama S."/>
            <person name="Ohkuma M."/>
        </authorList>
    </citation>
    <scope>NUCLEOTIDE SEQUENCE [LARGE SCALE GENOMIC DNA]</scope>
    <source>
        <strain evidence="2 3">JCM 13498</strain>
    </source>
</reference>
<accession>A0A5M4B4A3</accession>
<dbReference type="InterPro" id="IPR023614">
    <property type="entry name" value="Porin_dom_sf"/>
</dbReference>
<dbReference type="Pfam" id="PF07396">
    <property type="entry name" value="Porin_O_P"/>
    <property type="match status" value="1"/>
</dbReference>
<dbReference type="SUPFAM" id="SSF56935">
    <property type="entry name" value="Porins"/>
    <property type="match status" value="1"/>
</dbReference>
<protein>
    <recommendedName>
        <fullName evidence="4">Porin</fullName>
    </recommendedName>
</protein>
<dbReference type="AlphaFoldDB" id="A0A5M4B4A3"/>
<feature type="chain" id="PRO_5024425375" description="Porin" evidence="1">
    <location>
        <begin position="24"/>
        <end position="333"/>
    </location>
</feature>
<dbReference type="OrthoDB" id="1122866at2"/>
<dbReference type="Proteomes" id="UP000391834">
    <property type="component" value="Unassembled WGS sequence"/>
</dbReference>
<dbReference type="EMBL" id="BLAX01000001">
    <property type="protein sequence ID" value="GET34653.1"/>
    <property type="molecule type" value="Genomic_DNA"/>
</dbReference>
<proteinExistence type="predicted"/>
<dbReference type="InterPro" id="IPR010870">
    <property type="entry name" value="Porin_O/P"/>
</dbReference>
<keyword evidence="3" id="KW-1185">Reference proteome</keyword>
<dbReference type="Gene3D" id="2.40.160.10">
    <property type="entry name" value="Porin"/>
    <property type="match status" value="1"/>
</dbReference>
<name>A0A5M4B4A3_9BACT</name>
<evidence type="ECO:0000256" key="1">
    <source>
        <dbReference type="SAM" id="SignalP"/>
    </source>
</evidence>
<evidence type="ECO:0000313" key="2">
    <source>
        <dbReference type="EMBL" id="GET34653.1"/>
    </source>
</evidence>
<organism evidence="2 3">
    <name type="scientific">Prolixibacter bellariivorans</name>
    <dbReference type="NCBI Taxonomy" id="314319"/>
    <lineage>
        <taxon>Bacteria</taxon>
        <taxon>Pseudomonadati</taxon>
        <taxon>Bacteroidota</taxon>
        <taxon>Bacteroidia</taxon>
        <taxon>Marinilabiliales</taxon>
        <taxon>Prolixibacteraceae</taxon>
        <taxon>Prolixibacter</taxon>
    </lineage>
</organism>
<feature type="signal peptide" evidence="1">
    <location>
        <begin position="1"/>
        <end position="23"/>
    </location>
</feature>
<keyword evidence="1" id="KW-0732">Signal</keyword>
<comment type="caution">
    <text evidence="2">The sequence shown here is derived from an EMBL/GenBank/DDBJ whole genome shotgun (WGS) entry which is preliminary data.</text>
</comment>
<evidence type="ECO:0008006" key="4">
    <source>
        <dbReference type="Google" id="ProtNLM"/>
    </source>
</evidence>
<sequence length="333" mass="38315">MHRVMKRLKLLALLLFFAASVQAQENKGPQLNGYIQTRFSSNLNTTSEFMVRRAKLWLKGDVPRLDFISYKLQVVYRSFKDQNFTFQDALADIHLKENGLFRLGRFVPDFMMQRMQPDYRIPVLERATVINALNMNPKYGARMIGLEYLYSHPGQPWHASIGLFNGNTDKPAHNNNSLLVTSQLNRKFSFADKSDLTLGGSVAYRNITQMSLPTIYAAGSLISGDDFRWGTEALLHSGHFHLQAEYIQALLNSEKADGYYLLGWYDFNSHYQLTAFTDKYTDLNPATANHSWYGLGFNYLMTEKTKLMADFRCSDLDQNPVYSANIQLQIFFR</sequence>
<gene>
    <name evidence="2" type="ORF">PbJCM13498_35160</name>
</gene>
<evidence type="ECO:0000313" key="3">
    <source>
        <dbReference type="Proteomes" id="UP000391834"/>
    </source>
</evidence>